<dbReference type="AlphaFoldDB" id="A0A0E9QYS6"/>
<reference evidence="1" key="1">
    <citation type="submission" date="2014-11" db="EMBL/GenBank/DDBJ databases">
        <authorList>
            <person name="Amaro Gonzalez C."/>
        </authorList>
    </citation>
    <scope>NUCLEOTIDE SEQUENCE</scope>
</reference>
<sequence>MYGRPFEMPTIACAGPCRSQLPAPGGAGGGLGAG</sequence>
<evidence type="ECO:0000313" key="1">
    <source>
        <dbReference type="EMBL" id="JAH22004.1"/>
    </source>
</evidence>
<accession>A0A0E9QYS6</accession>
<dbReference type="EMBL" id="GBXM01086573">
    <property type="protein sequence ID" value="JAH22004.1"/>
    <property type="molecule type" value="Transcribed_RNA"/>
</dbReference>
<protein>
    <submittedName>
        <fullName evidence="1">Uncharacterized protein</fullName>
    </submittedName>
</protein>
<proteinExistence type="predicted"/>
<name>A0A0E9QYS6_ANGAN</name>
<reference evidence="1" key="2">
    <citation type="journal article" date="2015" name="Fish Shellfish Immunol.">
        <title>Early steps in the European eel (Anguilla anguilla)-Vibrio vulnificus interaction in the gills: Role of the RtxA13 toxin.</title>
        <authorList>
            <person name="Callol A."/>
            <person name="Pajuelo D."/>
            <person name="Ebbesson L."/>
            <person name="Teles M."/>
            <person name="MacKenzie S."/>
            <person name="Amaro C."/>
        </authorList>
    </citation>
    <scope>NUCLEOTIDE SEQUENCE</scope>
</reference>
<organism evidence="1">
    <name type="scientific">Anguilla anguilla</name>
    <name type="common">European freshwater eel</name>
    <name type="synonym">Muraena anguilla</name>
    <dbReference type="NCBI Taxonomy" id="7936"/>
    <lineage>
        <taxon>Eukaryota</taxon>
        <taxon>Metazoa</taxon>
        <taxon>Chordata</taxon>
        <taxon>Craniata</taxon>
        <taxon>Vertebrata</taxon>
        <taxon>Euteleostomi</taxon>
        <taxon>Actinopterygii</taxon>
        <taxon>Neopterygii</taxon>
        <taxon>Teleostei</taxon>
        <taxon>Anguilliformes</taxon>
        <taxon>Anguillidae</taxon>
        <taxon>Anguilla</taxon>
    </lineage>
</organism>